<dbReference type="PANTHER" id="PTHR30126:SF40">
    <property type="entry name" value="HTH-TYPE TRANSCRIPTIONAL REGULATOR GLTR"/>
    <property type="match status" value="1"/>
</dbReference>
<evidence type="ECO:0000313" key="7">
    <source>
        <dbReference type="Proteomes" id="UP000235682"/>
    </source>
</evidence>
<evidence type="ECO:0000259" key="5">
    <source>
        <dbReference type="PROSITE" id="PS50931"/>
    </source>
</evidence>
<dbReference type="AlphaFoldDB" id="A0A2N6SME2"/>
<dbReference type="InterPro" id="IPR005119">
    <property type="entry name" value="LysR_subst-bd"/>
</dbReference>
<sequence length="313" mass="36668">MIKITDRWLNIVDTVKVESFLKIVEVGSISKAAELLYVSQSTLSGRLSSLEKDLNVMLVKRGQGIKGIQLTQKGLEFLELAINYLQLQRKIEAWSQQEDLTEVRVSIPHSLNTYFLNSFYYRMANERILPLNITSHWNHTIYERLHTHEIEMAIVSRPYNTTNLQTYQLFSEPLVIVYREGVADYSTIKNIKRLPRQQQIEFDWGPDFHIWANEHWPMEELPAITVDSVDLLLQLLNMPQSWAVIPLCIYRQMKDSMQLKRIDVVDPIYRALYVVQHKSKTTDQELSLQLFIDELKKELKDKESQGLCVTHFD</sequence>
<evidence type="ECO:0000256" key="3">
    <source>
        <dbReference type="ARBA" id="ARBA00023125"/>
    </source>
</evidence>
<dbReference type="Gene3D" id="1.10.10.10">
    <property type="entry name" value="Winged helix-like DNA-binding domain superfamily/Winged helix DNA-binding domain"/>
    <property type="match status" value="1"/>
</dbReference>
<comment type="similarity">
    <text evidence="1">Belongs to the LysR transcriptional regulatory family.</text>
</comment>
<dbReference type="Pfam" id="PF03466">
    <property type="entry name" value="LysR_substrate"/>
    <property type="match status" value="1"/>
</dbReference>
<proteinExistence type="inferred from homology"/>
<dbReference type="InterPro" id="IPR036388">
    <property type="entry name" value="WH-like_DNA-bd_sf"/>
</dbReference>
<dbReference type="InterPro" id="IPR036390">
    <property type="entry name" value="WH_DNA-bd_sf"/>
</dbReference>
<evidence type="ECO:0000313" key="6">
    <source>
        <dbReference type="EMBL" id="PMC58209.1"/>
    </source>
</evidence>
<dbReference type="CDD" id="cd05466">
    <property type="entry name" value="PBP2_LTTR_substrate"/>
    <property type="match status" value="1"/>
</dbReference>
<comment type="caution">
    <text evidence="6">The sequence shown here is derived from an EMBL/GenBank/DDBJ whole genome shotgun (WGS) entry which is preliminary data.</text>
</comment>
<dbReference type="GO" id="GO:0000976">
    <property type="term" value="F:transcription cis-regulatory region binding"/>
    <property type="evidence" value="ECO:0007669"/>
    <property type="project" value="TreeGrafter"/>
</dbReference>
<evidence type="ECO:0000256" key="2">
    <source>
        <dbReference type="ARBA" id="ARBA00023015"/>
    </source>
</evidence>
<gene>
    <name evidence="6" type="ORF">CJ205_05305</name>
</gene>
<keyword evidence="4" id="KW-0804">Transcription</keyword>
<dbReference type="EMBL" id="PNHE01000020">
    <property type="protein sequence ID" value="PMC58209.1"/>
    <property type="molecule type" value="Genomic_DNA"/>
</dbReference>
<dbReference type="Pfam" id="PF00126">
    <property type="entry name" value="HTH_1"/>
    <property type="match status" value="1"/>
</dbReference>
<keyword evidence="3" id="KW-0238">DNA-binding</keyword>
<dbReference type="PROSITE" id="PS50931">
    <property type="entry name" value="HTH_LYSR"/>
    <property type="match status" value="1"/>
</dbReference>
<organism evidence="6 7">
    <name type="scientific">Dolosicoccus paucivorans</name>
    <dbReference type="NCBI Taxonomy" id="84521"/>
    <lineage>
        <taxon>Bacteria</taxon>
        <taxon>Bacillati</taxon>
        <taxon>Bacillota</taxon>
        <taxon>Bacilli</taxon>
        <taxon>Lactobacillales</taxon>
        <taxon>Aerococcaceae</taxon>
        <taxon>Dolosicoccus</taxon>
    </lineage>
</organism>
<dbReference type="STRING" id="84521.SAMN04487994_101141"/>
<name>A0A2N6SME2_9LACT</name>
<keyword evidence="7" id="KW-1185">Reference proteome</keyword>
<evidence type="ECO:0000256" key="1">
    <source>
        <dbReference type="ARBA" id="ARBA00009437"/>
    </source>
</evidence>
<keyword evidence="2" id="KW-0805">Transcription regulation</keyword>
<dbReference type="Gene3D" id="3.40.190.10">
    <property type="entry name" value="Periplasmic binding protein-like II"/>
    <property type="match status" value="2"/>
</dbReference>
<dbReference type="SUPFAM" id="SSF53850">
    <property type="entry name" value="Periplasmic binding protein-like II"/>
    <property type="match status" value="1"/>
</dbReference>
<dbReference type="PANTHER" id="PTHR30126">
    <property type="entry name" value="HTH-TYPE TRANSCRIPTIONAL REGULATOR"/>
    <property type="match status" value="1"/>
</dbReference>
<dbReference type="SUPFAM" id="SSF46785">
    <property type="entry name" value="Winged helix' DNA-binding domain"/>
    <property type="match status" value="1"/>
</dbReference>
<dbReference type="GO" id="GO:0003700">
    <property type="term" value="F:DNA-binding transcription factor activity"/>
    <property type="evidence" value="ECO:0007669"/>
    <property type="project" value="InterPro"/>
</dbReference>
<accession>A0A2N6SME2</accession>
<dbReference type="Proteomes" id="UP000235682">
    <property type="component" value="Unassembled WGS sequence"/>
</dbReference>
<evidence type="ECO:0000256" key="4">
    <source>
        <dbReference type="ARBA" id="ARBA00023163"/>
    </source>
</evidence>
<reference evidence="6 7" key="1">
    <citation type="submission" date="2017-09" db="EMBL/GenBank/DDBJ databases">
        <title>Bacterial strain isolated from the female urinary microbiota.</title>
        <authorList>
            <person name="Thomas-White K."/>
            <person name="Kumar N."/>
            <person name="Forster S."/>
            <person name="Putonti C."/>
            <person name="Lawley T."/>
            <person name="Wolfe A.J."/>
        </authorList>
    </citation>
    <scope>NUCLEOTIDE SEQUENCE [LARGE SCALE GENOMIC DNA]</scope>
    <source>
        <strain evidence="6 7">UMB0852</strain>
    </source>
</reference>
<dbReference type="InterPro" id="IPR000847">
    <property type="entry name" value="LysR_HTH_N"/>
</dbReference>
<protein>
    <recommendedName>
        <fullName evidence="5">HTH lysR-type domain-containing protein</fullName>
    </recommendedName>
</protein>
<feature type="domain" description="HTH lysR-type" evidence="5">
    <location>
        <begin position="20"/>
        <end position="71"/>
    </location>
</feature>
<dbReference type="PRINTS" id="PR00039">
    <property type="entry name" value="HTHLYSR"/>
</dbReference>